<feature type="non-terminal residue" evidence="1">
    <location>
        <position position="1"/>
    </location>
</feature>
<reference evidence="1 2" key="1">
    <citation type="submission" date="2021-06" db="EMBL/GenBank/DDBJ databases">
        <authorList>
            <person name="Palmer J.M."/>
        </authorList>
    </citation>
    <scope>NUCLEOTIDE SEQUENCE [LARGE SCALE GENOMIC DNA]</scope>
    <source>
        <strain evidence="1 2">GA_2019</strain>
        <tissue evidence="1">Muscle</tissue>
    </source>
</reference>
<dbReference type="EMBL" id="JAHRIO010035533">
    <property type="protein sequence ID" value="MEQ2170087.1"/>
    <property type="molecule type" value="Genomic_DNA"/>
</dbReference>
<keyword evidence="2" id="KW-1185">Reference proteome</keyword>
<protein>
    <submittedName>
        <fullName evidence="1">Uncharacterized protein</fullName>
    </submittedName>
</protein>
<gene>
    <name evidence="1" type="ORF">GOODEAATRI_031733</name>
</gene>
<evidence type="ECO:0000313" key="1">
    <source>
        <dbReference type="EMBL" id="MEQ2170087.1"/>
    </source>
</evidence>
<feature type="non-terminal residue" evidence="1">
    <location>
        <position position="89"/>
    </location>
</feature>
<organism evidence="1 2">
    <name type="scientific">Goodea atripinnis</name>
    <dbReference type="NCBI Taxonomy" id="208336"/>
    <lineage>
        <taxon>Eukaryota</taxon>
        <taxon>Metazoa</taxon>
        <taxon>Chordata</taxon>
        <taxon>Craniata</taxon>
        <taxon>Vertebrata</taxon>
        <taxon>Euteleostomi</taxon>
        <taxon>Actinopterygii</taxon>
        <taxon>Neopterygii</taxon>
        <taxon>Teleostei</taxon>
        <taxon>Neoteleostei</taxon>
        <taxon>Acanthomorphata</taxon>
        <taxon>Ovalentaria</taxon>
        <taxon>Atherinomorphae</taxon>
        <taxon>Cyprinodontiformes</taxon>
        <taxon>Goodeidae</taxon>
        <taxon>Goodea</taxon>
    </lineage>
</organism>
<sequence length="89" mass="10073">HNPISSAPYLFCCRSATGSKAVYQNSSLRNDTASRWGLPVFRPRSRSDEEGHRVNEDPGSRWCSARRPDRRWTGGCRALHGVDRYSGHL</sequence>
<comment type="caution">
    <text evidence="1">The sequence shown here is derived from an EMBL/GenBank/DDBJ whole genome shotgun (WGS) entry which is preliminary data.</text>
</comment>
<proteinExistence type="predicted"/>
<name>A0ABV0NFB1_9TELE</name>
<dbReference type="Proteomes" id="UP001476798">
    <property type="component" value="Unassembled WGS sequence"/>
</dbReference>
<evidence type="ECO:0000313" key="2">
    <source>
        <dbReference type="Proteomes" id="UP001476798"/>
    </source>
</evidence>
<accession>A0ABV0NFB1</accession>